<feature type="transmembrane region" description="Helical" evidence="13">
    <location>
        <begin position="115"/>
        <end position="133"/>
    </location>
</feature>
<protein>
    <recommendedName>
        <fullName evidence="13">Probable potassium transport system protein Kup</fullName>
    </recommendedName>
</protein>
<dbReference type="Proteomes" id="UP000321638">
    <property type="component" value="Unassembled WGS sequence"/>
</dbReference>
<evidence type="ECO:0000256" key="5">
    <source>
        <dbReference type="ARBA" id="ARBA00022519"/>
    </source>
</evidence>
<dbReference type="AlphaFoldDB" id="A0A5C8PRS6"/>
<dbReference type="InterPro" id="IPR003855">
    <property type="entry name" value="K+_transporter"/>
</dbReference>
<dbReference type="GO" id="GO:0015079">
    <property type="term" value="F:potassium ion transmembrane transporter activity"/>
    <property type="evidence" value="ECO:0007669"/>
    <property type="project" value="UniProtKB-UniRule"/>
</dbReference>
<keyword evidence="10 13" id="KW-1133">Transmembrane helix</keyword>
<evidence type="ECO:0000256" key="1">
    <source>
        <dbReference type="ARBA" id="ARBA00004141"/>
    </source>
</evidence>
<reference evidence="16 17" key="1">
    <citation type="submission" date="2019-06" db="EMBL/GenBank/DDBJ databases">
        <title>New taxonomy in bacterial strain CC-CFT640, isolated from vineyard.</title>
        <authorList>
            <person name="Lin S.-Y."/>
            <person name="Tsai C.-F."/>
            <person name="Young C.-C."/>
        </authorList>
    </citation>
    <scope>NUCLEOTIDE SEQUENCE [LARGE SCALE GENOMIC DNA]</scope>
    <source>
        <strain evidence="16 17">CC-CFT640</strain>
    </source>
</reference>
<comment type="similarity">
    <text evidence="2 13">Belongs to the HAK/KUP transporter (TC 2.A.72) family.</text>
</comment>
<evidence type="ECO:0000256" key="6">
    <source>
        <dbReference type="ARBA" id="ARBA00022538"/>
    </source>
</evidence>
<keyword evidence="17" id="KW-1185">Reference proteome</keyword>
<proteinExistence type="inferred from homology"/>
<dbReference type="InterPro" id="IPR023051">
    <property type="entry name" value="Kup"/>
</dbReference>
<comment type="caution">
    <text evidence="16">The sequence shown here is derived from an EMBL/GenBank/DDBJ whole genome shotgun (WGS) entry which is preliminary data.</text>
</comment>
<keyword evidence="5" id="KW-0997">Cell inner membrane</keyword>
<keyword evidence="12 13" id="KW-0472">Membrane</keyword>
<dbReference type="Pfam" id="PF02705">
    <property type="entry name" value="K_trans"/>
    <property type="match status" value="1"/>
</dbReference>
<dbReference type="EMBL" id="VDUZ01000007">
    <property type="protein sequence ID" value="TXL78270.1"/>
    <property type="molecule type" value="Genomic_DNA"/>
</dbReference>
<evidence type="ECO:0000256" key="3">
    <source>
        <dbReference type="ARBA" id="ARBA00022448"/>
    </source>
</evidence>
<feature type="transmembrane region" description="Helical" evidence="13">
    <location>
        <begin position="153"/>
        <end position="171"/>
    </location>
</feature>
<keyword evidence="7 13" id="KW-0812">Transmembrane</keyword>
<organism evidence="16 17">
    <name type="scientific">Vineibacter terrae</name>
    <dbReference type="NCBI Taxonomy" id="2586908"/>
    <lineage>
        <taxon>Bacteria</taxon>
        <taxon>Pseudomonadati</taxon>
        <taxon>Pseudomonadota</taxon>
        <taxon>Alphaproteobacteria</taxon>
        <taxon>Hyphomicrobiales</taxon>
        <taxon>Vineibacter</taxon>
    </lineage>
</organism>
<keyword evidence="11 13" id="KW-0406">Ion transport</keyword>
<dbReference type="Pfam" id="PF22776">
    <property type="entry name" value="K_trans_C"/>
    <property type="match status" value="1"/>
</dbReference>
<sequence>MPEHNPDSAATESRHKGALQTLTLGALGVVYGDIGTSPLYTVREAFHPTGGLSVQDSTAVLGVLSLVFWALILTVTVKYVVLILRADNRGEGGVLALARLASNALPVGAIRQRSLILLASIVGLTLFFGDGLITPAMTVLSAVEGIQAVQPGMKHFVVPIAVGILTLLFLIQAHGTSRVGRLFGPIMCLWFITLAGLGLWHIGHNPSVLKAINPYYGFVLIESLGWKTFIALGAIVLAITGGEALYADMGHFGRRPIRIAWFGMVLPALLLNYFGQGALLLRHPDVLDHLFFELAPDWALIPMIALATAAAIIASQAVISGVFSLTQQAIQLGLLPRMTINHTSETEIGQIYVPRVNWIMMAGVITLVIGFGSSSNIAAAYGIAVTGAMTIDVGLAAIVAALIWKWNKWTAVAVFAALGLIDVAFFAANALKIPEGGWFPLAMAVGAWFVITTWRRGRAVLYEKLHGNAMPVDLFLSTMREAPLRVAGTAVFMTGDINTVPLALLHNLKHNKVLHERIVLLQVLTVDIPRVAEVKRVEVRRLGKGFHAVVVRYGFMEQPDVPGALSKCRAHGLAYDEMQTSFFLGRESLLPAARSTLGRARQALFIFLSTTALASKVFFRIPPNRAVELGGQVEV</sequence>
<feature type="transmembrane region" description="Helical" evidence="13">
    <location>
        <begin position="259"/>
        <end position="279"/>
    </location>
</feature>
<comment type="function">
    <text evidence="13">Transport of potassium into the cell. Likely operates as a K(+):H(+) symporter.</text>
</comment>
<evidence type="ECO:0000259" key="15">
    <source>
        <dbReference type="Pfam" id="PF22776"/>
    </source>
</evidence>
<keyword evidence="8 13" id="KW-0769">Symport</keyword>
<feature type="transmembrane region" description="Helical" evidence="13">
    <location>
        <begin position="183"/>
        <end position="203"/>
    </location>
</feature>
<dbReference type="PANTHER" id="PTHR30540:SF79">
    <property type="entry name" value="LOW AFFINITY POTASSIUM TRANSPORT SYSTEM PROTEIN KUP"/>
    <property type="match status" value="1"/>
</dbReference>
<keyword evidence="3 13" id="KW-0813">Transport</keyword>
<feature type="transmembrane region" description="Helical" evidence="13">
    <location>
        <begin position="411"/>
        <end position="431"/>
    </location>
</feature>
<evidence type="ECO:0000256" key="11">
    <source>
        <dbReference type="ARBA" id="ARBA00023065"/>
    </source>
</evidence>
<keyword evidence="9 13" id="KW-0630">Potassium</keyword>
<feature type="transmembrane region" description="Helical" evidence="13">
    <location>
        <begin position="299"/>
        <end position="325"/>
    </location>
</feature>
<accession>A0A5C8PRS6</accession>
<feature type="transmembrane region" description="Helical" evidence="13">
    <location>
        <begin position="437"/>
        <end position="454"/>
    </location>
</feature>
<keyword evidence="6 13" id="KW-0633">Potassium transport</keyword>
<keyword evidence="4 13" id="KW-1003">Cell membrane</keyword>
<feature type="domain" description="K+ potassium transporter integral membrane" evidence="14">
    <location>
        <begin position="22"/>
        <end position="477"/>
    </location>
</feature>
<evidence type="ECO:0000256" key="13">
    <source>
        <dbReference type="HAMAP-Rule" id="MF_01522"/>
    </source>
</evidence>
<dbReference type="PANTHER" id="PTHR30540">
    <property type="entry name" value="OSMOTIC STRESS POTASSIUM TRANSPORTER"/>
    <property type="match status" value="1"/>
</dbReference>
<evidence type="ECO:0000256" key="10">
    <source>
        <dbReference type="ARBA" id="ARBA00022989"/>
    </source>
</evidence>
<evidence type="ECO:0000256" key="8">
    <source>
        <dbReference type="ARBA" id="ARBA00022847"/>
    </source>
</evidence>
<evidence type="ECO:0000313" key="16">
    <source>
        <dbReference type="EMBL" id="TXL78270.1"/>
    </source>
</evidence>
<evidence type="ECO:0000256" key="9">
    <source>
        <dbReference type="ARBA" id="ARBA00022958"/>
    </source>
</evidence>
<dbReference type="InterPro" id="IPR053952">
    <property type="entry name" value="K_trans_C"/>
</dbReference>
<comment type="subcellular location">
    <subcellularLocation>
        <location evidence="13">Cell membrane</location>
        <topology evidence="13">Multi-pass membrane protein</topology>
    </subcellularLocation>
    <subcellularLocation>
        <location evidence="1">Membrane</location>
        <topology evidence="1">Multi-pass membrane protein</topology>
    </subcellularLocation>
</comment>
<dbReference type="OrthoDB" id="9805577at2"/>
<name>A0A5C8PRS6_9HYPH</name>
<comment type="catalytic activity">
    <reaction evidence="13">
        <text>K(+)(in) + H(+)(in) = K(+)(out) + H(+)(out)</text>
        <dbReference type="Rhea" id="RHEA:28490"/>
        <dbReference type="ChEBI" id="CHEBI:15378"/>
        <dbReference type="ChEBI" id="CHEBI:29103"/>
    </reaction>
</comment>
<evidence type="ECO:0000256" key="12">
    <source>
        <dbReference type="ARBA" id="ARBA00023136"/>
    </source>
</evidence>
<feature type="transmembrane region" description="Helical" evidence="13">
    <location>
        <begin position="379"/>
        <end position="404"/>
    </location>
</feature>
<dbReference type="HAMAP" id="MF_01522">
    <property type="entry name" value="Kup"/>
    <property type="match status" value="1"/>
</dbReference>
<gene>
    <name evidence="13" type="primary">kup</name>
    <name evidence="16" type="ORF">FHP25_07955</name>
</gene>
<feature type="transmembrane region" description="Helical" evidence="13">
    <location>
        <begin position="356"/>
        <end position="373"/>
    </location>
</feature>
<dbReference type="InterPro" id="IPR053951">
    <property type="entry name" value="K_trans_N"/>
</dbReference>
<evidence type="ECO:0000256" key="7">
    <source>
        <dbReference type="ARBA" id="ARBA00022692"/>
    </source>
</evidence>
<feature type="domain" description="K+ potassium transporter C-terminal" evidence="15">
    <location>
        <begin position="488"/>
        <end position="634"/>
    </location>
</feature>
<evidence type="ECO:0000313" key="17">
    <source>
        <dbReference type="Proteomes" id="UP000321638"/>
    </source>
</evidence>
<feature type="transmembrane region" description="Helical" evidence="13">
    <location>
        <begin position="223"/>
        <end position="247"/>
    </location>
</feature>
<evidence type="ECO:0000259" key="14">
    <source>
        <dbReference type="Pfam" id="PF02705"/>
    </source>
</evidence>
<dbReference type="GO" id="GO:0015293">
    <property type="term" value="F:symporter activity"/>
    <property type="evidence" value="ECO:0007669"/>
    <property type="project" value="UniProtKB-UniRule"/>
</dbReference>
<evidence type="ECO:0000256" key="4">
    <source>
        <dbReference type="ARBA" id="ARBA00022475"/>
    </source>
</evidence>
<dbReference type="GO" id="GO:0005886">
    <property type="term" value="C:plasma membrane"/>
    <property type="evidence" value="ECO:0007669"/>
    <property type="project" value="UniProtKB-SubCell"/>
</dbReference>
<evidence type="ECO:0000256" key="2">
    <source>
        <dbReference type="ARBA" id="ARBA00007019"/>
    </source>
</evidence>
<feature type="transmembrane region" description="Helical" evidence="13">
    <location>
        <begin position="59"/>
        <end position="81"/>
    </location>
</feature>